<name>A0A5C4MAC1_9ACTN</name>
<proteinExistence type="predicted"/>
<evidence type="ECO:0000313" key="3">
    <source>
        <dbReference type="Proteomes" id="UP000306740"/>
    </source>
</evidence>
<accession>A0A5C4MAC1</accession>
<evidence type="ECO:0000313" key="2">
    <source>
        <dbReference type="EMBL" id="TNC49231.1"/>
    </source>
</evidence>
<dbReference type="OrthoDB" id="5138950at2"/>
<gene>
    <name evidence="2" type="ORF">FHE65_05780</name>
    <name evidence="1" type="ORF">FHE65_32835</name>
</gene>
<dbReference type="Gene3D" id="3.40.50.300">
    <property type="entry name" value="P-loop containing nucleotide triphosphate hydrolases"/>
    <property type="match status" value="1"/>
</dbReference>
<comment type="caution">
    <text evidence="1">The sequence shown here is derived from an EMBL/GenBank/DDBJ whole genome shotgun (WGS) entry which is preliminary data.</text>
</comment>
<sequence length="349" mass="37974">MPRSASPADARLVIILGPGRSGTSSMAGTLARLGLDVPKPEVRPNKSNPRGFYEPQWVVDLHKEILDTAGVRTLDLAPDAPARVDAVVRSGDYAERLRAWLTEALAQSRQIIVKDPRTVLLSRLWLETADEVGVTPGIVTMMRHPAEVSASRTMHYAKSAEDGRRSALAVRQIGGWVNIALESERVTRGAPRVVVRYTDLLEDWRAQAERVRAGLDLTYTPDPSAVPHPVDEFLDAGLRRNVVEWSALELPAGLVELGEAVWQAYVTLSSGSGAQPGSGTDVERTFDALSATYAAQHAAAVAFAADHYRREREAVVARVRRTAGRESGLRAVARRLRSPRGLSRQSGNA</sequence>
<reference evidence="1 3" key="1">
    <citation type="submission" date="2019-05" db="EMBL/GenBank/DDBJ databases">
        <title>Mumia sp. nov., isolated from the intestinal contents of plateau pika (Ochotona curzoniae) in the Qinghai-Tibet plateau of China.</title>
        <authorList>
            <person name="Tian Z."/>
        </authorList>
    </citation>
    <scope>NUCLEOTIDE SEQUENCE [LARGE SCALE GENOMIC DNA]</scope>
    <source>
        <strain evidence="3">527</strain>
        <strain evidence="1">Z527</strain>
    </source>
</reference>
<dbReference type="Proteomes" id="UP000306740">
    <property type="component" value="Unassembled WGS sequence"/>
</dbReference>
<evidence type="ECO:0008006" key="4">
    <source>
        <dbReference type="Google" id="ProtNLM"/>
    </source>
</evidence>
<dbReference type="EMBL" id="VDFR01000027">
    <property type="protein sequence ID" value="TNC49231.1"/>
    <property type="molecule type" value="Genomic_DNA"/>
</dbReference>
<protein>
    <recommendedName>
        <fullName evidence="4">Sulfotransferase family protein</fullName>
    </recommendedName>
</protein>
<dbReference type="AlphaFoldDB" id="A0A5C4MAC1"/>
<organism evidence="1 3">
    <name type="scientific">Mumia zhuanghuii</name>
    <dbReference type="NCBI Taxonomy" id="2585211"/>
    <lineage>
        <taxon>Bacteria</taxon>
        <taxon>Bacillati</taxon>
        <taxon>Actinomycetota</taxon>
        <taxon>Actinomycetes</taxon>
        <taxon>Propionibacteriales</taxon>
        <taxon>Nocardioidaceae</taxon>
        <taxon>Mumia</taxon>
    </lineage>
</organism>
<dbReference type="RefSeq" id="WP_139105492.1">
    <property type="nucleotide sequence ID" value="NZ_VDFR01000027.1"/>
</dbReference>
<dbReference type="Pfam" id="PF13469">
    <property type="entry name" value="Sulfotransfer_3"/>
    <property type="match status" value="1"/>
</dbReference>
<evidence type="ECO:0000313" key="1">
    <source>
        <dbReference type="EMBL" id="TNC30463.1"/>
    </source>
</evidence>
<dbReference type="InterPro" id="IPR027417">
    <property type="entry name" value="P-loop_NTPase"/>
</dbReference>
<dbReference type="SUPFAM" id="SSF52540">
    <property type="entry name" value="P-loop containing nucleoside triphosphate hydrolases"/>
    <property type="match status" value="1"/>
</dbReference>
<dbReference type="EMBL" id="VDFR01000217">
    <property type="protein sequence ID" value="TNC30463.1"/>
    <property type="molecule type" value="Genomic_DNA"/>
</dbReference>